<accession>A0ABW3PEN3</accession>
<protein>
    <recommendedName>
        <fullName evidence="3">FAD:protein FMN transferase</fullName>
    </recommendedName>
</protein>
<comment type="caution">
    <text evidence="1">The sequence shown here is derived from an EMBL/GenBank/DDBJ whole genome shotgun (WGS) entry which is preliminary data.</text>
</comment>
<keyword evidence="2" id="KW-1185">Reference proteome</keyword>
<dbReference type="Proteomes" id="UP001597156">
    <property type="component" value="Unassembled WGS sequence"/>
</dbReference>
<evidence type="ECO:0008006" key="3">
    <source>
        <dbReference type="Google" id="ProtNLM"/>
    </source>
</evidence>
<sequence>MQTNNYSITTNLFKQVRLSLLVSVNSPRQATALKPILAATVAKIKQQFNYYDRLFSPEKTDLLMTQLSAGDLRPLFKNQNFQKIYSIATRAKLMTNGYFDAFYDGRYQPTNLVKGWVVKQIFAKLKLMMGPVIKGGLIEADGIVQTAVTSGVTYQWPVRTEDALTKRDLLTSYPIQNDSLVSVTAQSLRRPQSSIKQLVITDQQMLKAVIWATAGINAGTGKFLRLIKQHQLSGLLVDRALGVIWFNHGQLRSQQAS</sequence>
<proteinExistence type="predicted"/>
<evidence type="ECO:0000313" key="2">
    <source>
        <dbReference type="Proteomes" id="UP001597156"/>
    </source>
</evidence>
<dbReference type="RefSeq" id="WP_121978462.1">
    <property type="nucleotide sequence ID" value="NZ_JBHTLH010000011.1"/>
</dbReference>
<dbReference type="EMBL" id="JBHTLH010000011">
    <property type="protein sequence ID" value="MFD1124584.1"/>
    <property type="molecule type" value="Genomic_DNA"/>
</dbReference>
<organism evidence="1 2">
    <name type="scientific">Lentilactobacillus raoultii</name>
    <dbReference type="NCBI Taxonomy" id="1987503"/>
    <lineage>
        <taxon>Bacteria</taxon>
        <taxon>Bacillati</taxon>
        <taxon>Bacillota</taxon>
        <taxon>Bacilli</taxon>
        <taxon>Lactobacillales</taxon>
        <taxon>Lactobacillaceae</taxon>
        <taxon>Lentilactobacillus</taxon>
    </lineage>
</organism>
<dbReference type="Gene3D" id="3.10.520.10">
    <property type="entry name" value="ApbE-like domains"/>
    <property type="match status" value="1"/>
</dbReference>
<gene>
    <name evidence="1" type="ORF">ACFQ22_04310</name>
</gene>
<name>A0ABW3PEN3_9LACO</name>
<dbReference type="InterPro" id="IPR003374">
    <property type="entry name" value="ApbE-like_sf"/>
</dbReference>
<evidence type="ECO:0000313" key="1">
    <source>
        <dbReference type="EMBL" id="MFD1124584.1"/>
    </source>
</evidence>
<dbReference type="SUPFAM" id="SSF143631">
    <property type="entry name" value="ApbE-like"/>
    <property type="match status" value="1"/>
</dbReference>
<reference evidence="2" key="1">
    <citation type="journal article" date="2019" name="Int. J. Syst. Evol. Microbiol.">
        <title>The Global Catalogue of Microorganisms (GCM) 10K type strain sequencing project: providing services to taxonomists for standard genome sequencing and annotation.</title>
        <authorList>
            <consortium name="The Broad Institute Genomics Platform"/>
            <consortium name="The Broad Institute Genome Sequencing Center for Infectious Disease"/>
            <person name="Wu L."/>
            <person name="Ma J."/>
        </authorList>
    </citation>
    <scope>NUCLEOTIDE SEQUENCE [LARGE SCALE GENOMIC DNA]</scope>
    <source>
        <strain evidence="2">CCUG 71848</strain>
    </source>
</reference>